<dbReference type="RefSeq" id="WP_269037253.1">
    <property type="nucleotide sequence ID" value="NZ_CP114040.1"/>
</dbReference>
<accession>A0ABY7H6L6</accession>
<keyword evidence="2" id="KW-1185">Reference proteome</keyword>
<name>A0ABY7H6L6_9BACT</name>
<gene>
    <name evidence="1" type="ORF">O0S08_02050</name>
</gene>
<sequence>MTLSRQAIEELLRAMFPAGGEHFELRLADGEEPVSETESGGVQVRVLLLSYETDGERHIRDVKEQEVYLLNAAERADAARTTAYLRAWARALPAIGRHYGGEVDTLMPLDLFFWEALAEAGVREEADFAALFESAEWLARCCRQRERDVFADEMRYLGVGEHAEQLYSLRRPSIRLVVDAEQYVDEDDRGWQFEDVEEDDAPVGISKIGGLPDLPPGVAWPTIEEHPLSFLAQVRLADLRGLAGAEDLPDSGLLLFFYDADGRTNHDADGKWCWPARHRGGARVIHFEGDPATFVRAERPDDHRLRVFHRYTVERFDGERMMPPMESPFYDVLDDEPHDNPWFFKFSRVAETSEHDPERPIHRLLGYISELQGDPYLEAHRYSTGQDFEGGDRDGAREREILREATKWRLLLQIDSEPGDLLNQDGGYYYFLIHEDDLAARRFDRVWGIAHMH</sequence>
<proteinExistence type="predicted"/>
<dbReference type="EMBL" id="CP114040">
    <property type="protein sequence ID" value="WAS94919.1"/>
    <property type="molecule type" value="Genomic_DNA"/>
</dbReference>
<dbReference type="Gene3D" id="2.30.320.10">
    <property type="entry name" value="YwqG-like"/>
    <property type="match status" value="1"/>
</dbReference>
<organism evidence="1 2">
    <name type="scientific">Nannocystis punicea</name>
    <dbReference type="NCBI Taxonomy" id="2995304"/>
    <lineage>
        <taxon>Bacteria</taxon>
        <taxon>Pseudomonadati</taxon>
        <taxon>Myxococcota</taxon>
        <taxon>Polyangia</taxon>
        <taxon>Nannocystales</taxon>
        <taxon>Nannocystaceae</taxon>
        <taxon>Nannocystis</taxon>
    </lineage>
</organism>
<dbReference type="Proteomes" id="UP001164459">
    <property type="component" value="Chromosome"/>
</dbReference>
<dbReference type="SUPFAM" id="SSF103032">
    <property type="entry name" value="Hypothetical protein YwqG"/>
    <property type="match status" value="1"/>
</dbReference>
<dbReference type="Pfam" id="PF09234">
    <property type="entry name" value="DUF1963"/>
    <property type="match status" value="1"/>
</dbReference>
<protein>
    <submittedName>
        <fullName evidence="1">YwqG family protein</fullName>
    </submittedName>
</protein>
<reference evidence="1" key="1">
    <citation type="submission" date="2022-11" db="EMBL/GenBank/DDBJ databases">
        <title>Minimal conservation of predation-associated metabolite biosynthetic gene clusters underscores biosynthetic potential of Myxococcota including descriptions for ten novel species: Archangium lansinium sp. nov., Myxococcus landrumus sp. nov., Nannocystis bai.</title>
        <authorList>
            <person name="Ahearne A."/>
            <person name="Stevens C."/>
            <person name="Dowd S."/>
        </authorList>
    </citation>
    <scope>NUCLEOTIDE SEQUENCE</scope>
    <source>
        <strain evidence="1">Fl3</strain>
    </source>
</reference>
<evidence type="ECO:0000313" key="1">
    <source>
        <dbReference type="EMBL" id="WAS94919.1"/>
    </source>
</evidence>
<evidence type="ECO:0000313" key="2">
    <source>
        <dbReference type="Proteomes" id="UP001164459"/>
    </source>
</evidence>
<dbReference type="InterPro" id="IPR015315">
    <property type="entry name" value="DUF1963"/>
</dbReference>
<dbReference type="PANTHER" id="PTHR36436">
    <property type="entry name" value="SLL5081 PROTEIN"/>
    <property type="match status" value="1"/>
</dbReference>
<dbReference type="InterPro" id="IPR035948">
    <property type="entry name" value="YwqG-like_sf"/>
</dbReference>
<dbReference type="PANTHER" id="PTHR36436:SF6">
    <property type="entry name" value="SLL5081 PROTEIN"/>
    <property type="match status" value="1"/>
</dbReference>